<name>A0A2G5PN87_MYCCE</name>
<accession>A0A2G5PN87</accession>
<comment type="caution">
    <text evidence="6">The sequence shown here is derived from an EMBL/GenBank/DDBJ whole genome shotgun (WGS) entry which is preliminary data.</text>
</comment>
<dbReference type="OrthoDB" id="4551013at2"/>
<feature type="DNA-binding region" description="H-T-H motif" evidence="4">
    <location>
        <begin position="64"/>
        <end position="83"/>
    </location>
</feature>
<proteinExistence type="predicted"/>
<keyword evidence="2 4" id="KW-0238">DNA-binding</keyword>
<keyword evidence="3" id="KW-0804">Transcription</keyword>
<dbReference type="AlphaFoldDB" id="A0A2G5PN87"/>
<evidence type="ECO:0000256" key="1">
    <source>
        <dbReference type="ARBA" id="ARBA00023015"/>
    </source>
</evidence>
<dbReference type="Pfam" id="PF00440">
    <property type="entry name" value="TetR_N"/>
    <property type="match status" value="1"/>
</dbReference>
<evidence type="ECO:0000313" key="7">
    <source>
        <dbReference type="Proteomes" id="UP000230971"/>
    </source>
</evidence>
<protein>
    <submittedName>
        <fullName evidence="6">TetR/AcrR family transcriptional regulator</fullName>
    </submittedName>
</protein>
<gene>
    <name evidence="6" type="ORF">CQY23_07460</name>
</gene>
<dbReference type="Proteomes" id="UP000230971">
    <property type="component" value="Unassembled WGS sequence"/>
</dbReference>
<dbReference type="PROSITE" id="PS50977">
    <property type="entry name" value="HTH_TETR_2"/>
    <property type="match status" value="1"/>
</dbReference>
<dbReference type="InterPro" id="IPR023772">
    <property type="entry name" value="DNA-bd_HTH_TetR-type_CS"/>
</dbReference>
<dbReference type="GO" id="GO:0003700">
    <property type="term" value="F:DNA-binding transcription factor activity"/>
    <property type="evidence" value="ECO:0007669"/>
    <property type="project" value="TreeGrafter"/>
</dbReference>
<dbReference type="SUPFAM" id="SSF48498">
    <property type="entry name" value="Tetracyclin repressor-like, C-terminal domain"/>
    <property type="match status" value="1"/>
</dbReference>
<dbReference type="InterPro" id="IPR036271">
    <property type="entry name" value="Tet_transcr_reg_TetR-rel_C_sf"/>
</dbReference>
<organism evidence="6 7">
    <name type="scientific">Mycobacterium celatum</name>
    <dbReference type="NCBI Taxonomy" id="28045"/>
    <lineage>
        <taxon>Bacteria</taxon>
        <taxon>Bacillati</taxon>
        <taxon>Actinomycetota</taxon>
        <taxon>Actinomycetes</taxon>
        <taxon>Mycobacteriales</taxon>
        <taxon>Mycobacteriaceae</taxon>
        <taxon>Mycobacterium</taxon>
    </lineage>
</organism>
<dbReference type="Gene3D" id="1.10.10.60">
    <property type="entry name" value="Homeodomain-like"/>
    <property type="match status" value="1"/>
</dbReference>
<dbReference type="InterPro" id="IPR001647">
    <property type="entry name" value="HTH_TetR"/>
</dbReference>
<dbReference type="PROSITE" id="PS00356">
    <property type="entry name" value="HTH_LACI_1"/>
    <property type="match status" value="1"/>
</dbReference>
<sequence length="241" mass="26541">MSRLNPSAGGTQCHRIGAVVAEAANPPRRKRGRPPIENLEEQRRAQIIASAVAVFAERGFEAATMSDIARHAGVGQGTIYRYVASKRELLDLVFDYSVEEVVRVVRPMLFVDQPLNGPADVLDRLDAALSAITETFDRQPELLSLVVVEVGAMDEELKLRMLGVEATVERMAASLFEEAQDAGFIRPSLDPEVLGLLATKLLLPAGLREVMGQRDAATRDRYRSALAEFARHALFTEETDR</sequence>
<evidence type="ECO:0000313" key="6">
    <source>
        <dbReference type="EMBL" id="PIB79739.1"/>
    </source>
</evidence>
<evidence type="ECO:0000259" key="5">
    <source>
        <dbReference type="PROSITE" id="PS50977"/>
    </source>
</evidence>
<dbReference type="InterPro" id="IPR050109">
    <property type="entry name" value="HTH-type_TetR-like_transc_reg"/>
</dbReference>
<dbReference type="EMBL" id="PDKV01000006">
    <property type="protein sequence ID" value="PIB79739.1"/>
    <property type="molecule type" value="Genomic_DNA"/>
</dbReference>
<evidence type="ECO:0000256" key="4">
    <source>
        <dbReference type="PROSITE-ProRule" id="PRU00335"/>
    </source>
</evidence>
<dbReference type="PRINTS" id="PR00455">
    <property type="entry name" value="HTHTETR"/>
</dbReference>
<dbReference type="Gene3D" id="1.10.357.10">
    <property type="entry name" value="Tetracycline Repressor, domain 2"/>
    <property type="match status" value="1"/>
</dbReference>
<reference evidence="6 7" key="1">
    <citation type="journal article" date="2017" name="Infect. Genet. Evol.">
        <title>The new phylogeny of the genus Mycobacterium: The old and the news.</title>
        <authorList>
            <person name="Tortoli E."/>
            <person name="Fedrizzi T."/>
            <person name="Meehan C.J."/>
            <person name="Trovato A."/>
            <person name="Grottola A."/>
            <person name="Giacobazzi E."/>
            <person name="Serpini G.F."/>
            <person name="Tagliazucchi S."/>
            <person name="Fabio A."/>
            <person name="Bettua C."/>
            <person name="Bertorelli R."/>
            <person name="Frascaro F."/>
            <person name="De Sanctis V."/>
            <person name="Pecorari M."/>
            <person name="Jousson O."/>
            <person name="Segata N."/>
            <person name="Cirillo D.M."/>
        </authorList>
    </citation>
    <scope>NUCLEOTIDE SEQUENCE [LARGE SCALE GENOMIC DNA]</scope>
    <source>
        <strain evidence="6 7">NCTC 12882</strain>
    </source>
</reference>
<dbReference type="GO" id="GO:0000976">
    <property type="term" value="F:transcription cis-regulatory region binding"/>
    <property type="evidence" value="ECO:0007669"/>
    <property type="project" value="TreeGrafter"/>
</dbReference>
<dbReference type="PANTHER" id="PTHR30055:SF234">
    <property type="entry name" value="HTH-TYPE TRANSCRIPTIONAL REGULATOR BETI"/>
    <property type="match status" value="1"/>
</dbReference>
<dbReference type="PANTHER" id="PTHR30055">
    <property type="entry name" value="HTH-TYPE TRANSCRIPTIONAL REGULATOR RUTR"/>
    <property type="match status" value="1"/>
</dbReference>
<dbReference type="SUPFAM" id="SSF46689">
    <property type="entry name" value="Homeodomain-like"/>
    <property type="match status" value="1"/>
</dbReference>
<keyword evidence="1" id="KW-0805">Transcription regulation</keyword>
<dbReference type="InterPro" id="IPR009057">
    <property type="entry name" value="Homeodomain-like_sf"/>
</dbReference>
<evidence type="ECO:0000256" key="2">
    <source>
        <dbReference type="ARBA" id="ARBA00023125"/>
    </source>
</evidence>
<feature type="domain" description="HTH tetR-type" evidence="5">
    <location>
        <begin position="41"/>
        <end position="101"/>
    </location>
</feature>
<dbReference type="PROSITE" id="PS01081">
    <property type="entry name" value="HTH_TETR_1"/>
    <property type="match status" value="1"/>
</dbReference>
<evidence type="ECO:0000256" key="3">
    <source>
        <dbReference type="ARBA" id="ARBA00023163"/>
    </source>
</evidence>